<feature type="transmembrane region" description="Helical" evidence="1">
    <location>
        <begin position="12"/>
        <end position="41"/>
    </location>
</feature>
<dbReference type="EMBL" id="CP145316">
    <property type="protein sequence ID" value="XAM18807.1"/>
    <property type="molecule type" value="Genomic_DNA"/>
</dbReference>
<dbReference type="Proteomes" id="UP001434737">
    <property type="component" value="Chromosome"/>
</dbReference>
<evidence type="ECO:0000313" key="3">
    <source>
        <dbReference type="Proteomes" id="UP001434737"/>
    </source>
</evidence>
<evidence type="ECO:0000313" key="2">
    <source>
        <dbReference type="EMBL" id="XAM18807.1"/>
    </source>
</evidence>
<gene>
    <name evidence="2" type="ORF">V3I05_03745</name>
</gene>
<evidence type="ECO:0000256" key="1">
    <source>
        <dbReference type="SAM" id="Phobius"/>
    </source>
</evidence>
<sequence length="77" mass="8896">MNIATMQTPITFYIAIVICVLGWIFVGLGVLLFPLSIFLLIRSPYRPSFFVFLVIICIMGFTLSLYVDSQYFMKQIF</sequence>
<reference evidence="2 3" key="1">
    <citation type="submission" date="2024-02" db="EMBL/GenBank/DDBJ databases">
        <title>Genome and pathogenicity analysis of Helicobacter mastomyrinus isolated from mice.</title>
        <authorList>
            <person name="Zhu L."/>
        </authorList>
    </citation>
    <scope>NUCLEOTIDE SEQUENCE [LARGE SCALE GENOMIC DNA]</scope>
    <source>
        <strain evidence="2 3">Hm-17</strain>
    </source>
</reference>
<keyword evidence="3" id="KW-1185">Reference proteome</keyword>
<dbReference type="RefSeq" id="WP_295700872.1">
    <property type="nucleotide sequence ID" value="NZ_CP145316.1"/>
</dbReference>
<organism evidence="2 3">
    <name type="scientific">Helicobacter mastomyrinus</name>
    <dbReference type="NCBI Taxonomy" id="287948"/>
    <lineage>
        <taxon>Bacteria</taxon>
        <taxon>Pseudomonadati</taxon>
        <taxon>Campylobacterota</taxon>
        <taxon>Epsilonproteobacteria</taxon>
        <taxon>Campylobacterales</taxon>
        <taxon>Helicobacteraceae</taxon>
        <taxon>Helicobacter</taxon>
    </lineage>
</organism>
<accession>A0ABZ3F8G1</accession>
<protein>
    <submittedName>
        <fullName evidence="2">Uncharacterized protein</fullName>
    </submittedName>
</protein>
<proteinExistence type="predicted"/>
<feature type="transmembrane region" description="Helical" evidence="1">
    <location>
        <begin position="47"/>
        <end position="67"/>
    </location>
</feature>
<keyword evidence="1" id="KW-0812">Transmembrane</keyword>
<name>A0ABZ3F8G1_9HELI</name>
<keyword evidence="1" id="KW-1133">Transmembrane helix</keyword>
<keyword evidence="1" id="KW-0472">Membrane</keyword>